<dbReference type="Proteomes" id="UP000295264">
    <property type="component" value="Unassembled WGS sequence"/>
</dbReference>
<name>A0A484H0F8_SOUCH</name>
<accession>A0A484H0F8</accession>
<dbReference type="EMBL" id="QWLN02001086">
    <property type="protein sequence ID" value="TEA41634.1"/>
    <property type="molecule type" value="Genomic_DNA"/>
</dbReference>
<reference evidence="1 2" key="1">
    <citation type="journal article" date="2018" name="Genomics">
        <title>Molecular footprints of inshore aquatic adaptation in Indo-Pacific humpback dolphin (Sousa chinensis).</title>
        <authorList>
            <person name="Ming Y."/>
            <person name="Jian J."/>
            <person name="Yu F."/>
            <person name="Yu X."/>
            <person name="Wang J."/>
            <person name="Liu W."/>
        </authorList>
    </citation>
    <scope>NUCLEOTIDE SEQUENCE [LARGE SCALE GENOMIC DNA]</scope>
    <source>
        <strain evidence="1">MY-2018</strain>
        <tissue evidence="1">Skin</tissue>
    </source>
</reference>
<evidence type="ECO:0000313" key="1">
    <source>
        <dbReference type="EMBL" id="TEA41634.1"/>
    </source>
</evidence>
<keyword evidence="2" id="KW-1185">Reference proteome</keyword>
<comment type="caution">
    <text evidence="1">The sequence shown here is derived from an EMBL/GenBank/DDBJ whole genome shotgun (WGS) entry which is preliminary data.</text>
</comment>
<proteinExistence type="predicted"/>
<gene>
    <name evidence="1" type="ORF">DBR06_SOUSAS1510016</name>
</gene>
<organism evidence="1 2">
    <name type="scientific">Sousa chinensis</name>
    <name type="common">Indo-pacific humpbacked dolphin</name>
    <name type="synonym">Steno chinensis</name>
    <dbReference type="NCBI Taxonomy" id="103600"/>
    <lineage>
        <taxon>Eukaryota</taxon>
        <taxon>Metazoa</taxon>
        <taxon>Chordata</taxon>
        <taxon>Craniata</taxon>
        <taxon>Vertebrata</taxon>
        <taxon>Euteleostomi</taxon>
        <taxon>Mammalia</taxon>
        <taxon>Eutheria</taxon>
        <taxon>Laurasiatheria</taxon>
        <taxon>Artiodactyla</taxon>
        <taxon>Whippomorpha</taxon>
        <taxon>Cetacea</taxon>
        <taxon>Odontoceti</taxon>
        <taxon>Delphinidae</taxon>
        <taxon>Sousa</taxon>
    </lineage>
</organism>
<evidence type="ECO:0000313" key="2">
    <source>
        <dbReference type="Proteomes" id="UP000295264"/>
    </source>
</evidence>
<sequence>MRDFELRRGLGWVWGEEKCLPGAPAPEESWESWGKCLPRCRASR</sequence>
<protein>
    <submittedName>
        <fullName evidence="1">Uncharacterized protein</fullName>
    </submittedName>
</protein>
<dbReference type="AlphaFoldDB" id="A0A484H0F8"/>